<protein>
    <submittedName>
        <fullName evidence="2">RNI-like protein</fullName>
    </submittedName>
</protein>
<comment type="caution">
    <text evidence="2">The sequence shown here is derived from an EMBL/GenBank/DDBJ whole genome shotgun (WGS) entry which is preliminary data.</text>
</comment>
<dbReference type="GO" id="GO:0031146">
    <property type="term" value="P:SCF-dependent proteasomal ubiquitin-dependent protein catabolic process"/>
    <property type="evidence" value="ECO:0007669"/>
    <property type="project" value="TreeGrafter"/>
</dbReference>
<dbReference type="EMBL" id="MCFE01000220">
    <property type="protein sequence ID" value="ORX93870.1"/>
    <property type="molecule type" value="Genomic_DNA"/>
</dbReference>
<keyword evidence="3" id="KW-1185">Reference proteome</keyword>
<accession>A0A1Y1Y776</accession>
<dbReference type="OrthoDB" id="550575at2759"/>
<evidence type="ECO:0000313" key="2">
    <source>
        <dbReference type="EMBL" id="ORX93870.1"/>
    </source>
</evidence>
<gene>
    <name evidence="2" type="ORF">K493DRAFT_315753</name>
</gene>
<sequence length="502" mass="55233">MATSTWASFTSGESGAYVKITTTELLNKFIDEISSNDAFAKALKGLDVSPLFMHQIQSSEDEEEDLQIHECNAEGSNACLFNDSQLTTVIEKCSNLEVLCIGYGPQIIVAGDLINISGPEAGIDTSNGPACLSEDVLKRVSELSKLEILNLYGCDNLSQDIVAQIGRGCPNLKQLCIDGEGDDEDDDGFEDISDDEEAVEGEEAEDKVAEEEVVEEEEERPWTVEDWKAFQNLEVLSADSVELAVVADLPKLTHVQIYPFAEPDVLKKFIESHADSLRYINVAEEYDYEDADEVSVSHARMPSEIFKCAKLESFNTDVFDYKEARADGFLTKVIESFPNLKHLEIAADVEVASTAQIVASKLTNLETLVWESESVGDEAVETIVKALTNLRNLQLSFSEKLSESTVGLIAEGLKNLEQINVNTITPAGFEVFKNNCPHLSEIGVIQGENLTKEHLANINEKLPNLRSVCVGGEIPEEMLDALMNVVPDVEYNIEGLDESDEE</sequence>
<name>A0A1Y1Y776_9FUNG</name>
<dbReference type="GO" id="GO:0019005">
    <property type="term" value="C:SCF ubiquitin ligase complex"/>
    <property type="evidence" value="ECO:0007669"/>
    <property type="project" value="TreeGrafter"/>
</dbReference>
<reference evidence="2 3" key="1">
    <citation type="submission" date="2016-07" db="EMBL/GenBank/DDBJ databases">
        <title>Pervasive Adenine N6-methylation of Active Genes in Fungi.</title>
        <authorList>
            <consortium name="DOE Joint Genome Institute"/>
            <person name="Mondo S.J."/>
            <person name="Dannebaum R.O."/>
            <person name="Kuo R.C."/>
            <person name="Labutti K."/>
            <person name="Haridas S."/>
            <person name="Kuo A."/>
            <person name="Salamov A."/>
            <person name="Ahrendt S.R."/>
            <person name="Lipzen A."/>
            <person name="Sullivan W."/>
            <person name="Andreopoulos W.B."/>
            <person name="Clum A."/>
            <person name="Lindquist E."/>
            <person name="Daum C."/>
            <person name="Ramamoorthy G.K."/>
            <person name="Gryganskyi A."/>
            <person name="Culley D."/>
            <person name="Magnuson J.K."/>
            <person name="James T.Y."/>
            <person name="O'Malley M.A."/>
            <person name="Stajich J.E."/>
            <person name="Spatafora J.W."/>
            <person name="Visel A."/>
            <person name="Grigoriev I.V."/>
        </authorList>
    </citation>
    <scope>NUCLEOTIDE SEQUENCE [LARGE SCALE GENOMIC DNA]</scope>
    <source>
        <strain evidence="2 3">CBS 931.73</strain>
    </source>
</reference>
<dbReference type="InParanoid" id="A0A1Y1Y776"/>
<feature type="region of interest" description="Disordered" evidence="1">
    <location>
        <begin position="180"/>
        <end position="205"/>
    </location>
</feature>
<evidence type="ECO:0000313" key="3">
    <source>
        <dbReference type="Proteomes" id="UP000193498"/>
    </source>
</evidence>
<proteinExistence type="predicted"/>
<evidence type="ECO:0000256" key="1">
    <source>
        <dbReference type="SAM" id="MobiDB-lite"/>
    </source>
</evidence>
<dbReference type="AlphaFoldDB" id="A0A1Y1Y776"/>
<organism evidence="2 3">
    <name type="scientific">Basidiobolus meristosporus CBS 931.73</name>
    <dbReference type="NCBI Taxonomy" id="1314790"/>
    <lineage>
        <taxon>Eukaryota</taxon>
        <taxon>Fungi</taxon>
        <taxon>Fungi incertae sedis</taxon>
        <taxon>Zoopagomycota</taxon>
        <taxon>Entomophthoromycotina</taxon>
        <taxon>Basidiobolomycetes</taxon>
        <taxon>Basidiobolales</taxon>
        <taxon>Basidiobolaceae</taxon>
        <taxon>Basidiobolus</taxon>
    </lineage>
</organism>
<dbReference type="SUPFAM" id="SSF52047">
    <property type="entry name" value="RNI-like"/>
    <property type="match status" value="1"/>
</dbReference>
<dbReference type="Gene3D" id="3.80.10.10">
    <property type="entry name" value="Ribonuclease Inhibitor"/>
    <property type="match status" value="1"/>
</dbReference>
<dbReference type="PANTHER" id="PTHR13318">
    <property type="entry name" value="PARTNER OF PAIRED, ISOFORM B-RELATED"/>
    <property type="match status" value="1"/>
</dbReference>
<dbReference type="Proteomes" id="UP000193498">
    <property type="component" value="Unassembled WGS sequence"/>
</dbReference>
<dbReference type="PANTHER" id="PTHR13318:SF190">
    <property type="entry name" value="PARTNER OF PAIRED, ISOFORM B"/>
    <property type="match status" value="1"/>
</dbReference>
<dbReference type="InterPro" id="IPR032675">
    <property type="entry name" value="LRR_dom_sf"/>
</dbReference>